<evidence type="ECO:0000256" key="1">
    <source>
        <dbReference type="ARBA" id="ARBA00003217"/>
    </source>
</evidence>
<keyword evidence="19" id="KW-1185">Reference proteome</keyword>
<feature type="domain" description="Peptidase S11 D-Ala-D-Ala carboxypeptidase A C-terminal" evidence="17">
    <location>
        <begin position="282"/>
        <end position="373"/>
    </location>
</feature>
<evidence type="ECO:0000313" key="18">
    <source>
        <dbReference type="EMBL" id="GGL46712.1"/>
    </source>
</evidence>
<dbReference type="InterPro" id="IPR012907">
    <property type="entry name" value="Peptidase_S11_C"/>
</dbReference>
<reference evidence="18" key="2">
    <citation type="submission" date="2020-09" db="EMBL/GenBank/DDBJ databases">
        <authorList>
            <person name="Sun Q."/>
            <person name="Ohkuma M."/>
        </authorList>
    </citation>
    <scope>NUCLEOTIDE SEQUENCE</scope>
    <source>
        <strain evidence="18">JCM 15325</strain>
    </source>
</reference>
<organism evidence="18 19">
    <name type="scientific">Sporolactobacillus putidus</name>
    <dbReference type="NCBI Taxonomy" id="492735"/>
    <lineage>
        <taxon>Bacteria</taxon>
        <taxon>Bacillati</taxon>
        <taxon>Bacillota</taxon>
        <taxon>Bacilli</taxon>
        <taxon>Bacillales</taxon>
        <taxon>Sporolactobacillaceae</taxon>
        <taxon>Sporolactobacillus</taxon>
    </lineage>
</organism>
<evidence type="ECO:0000259" key="17">
    <source>
        <dbReference type="SMART" id="SM00936"/>
    </source>
</evidence>
<dbReference type="GO" id="GO:0009252">
    <property type="term" value="P:peptidoglycan biosynthetic process"/>
    <property type="evidence" value="ECO:0007669"/>
    <property type="project" value="UniProtKB-KW"/>
</dbReference>
<sequence length="390" mass="42496">MKAFSACLICAVLLFTALVPAAAASVQTAGTPAEKVQQVKSAIVIEEETGKVLYQMNADKELPPASMTKIMTLLLIFKALSRHQISLNEKVTVSEHAASMGGSQVFLEPGETMTVDEMLKAIAIASGNDASVAMAEYISGSEKAFVQKMNQEAKSLGLTHTTFQNPTGLPVRDHYTSAHDMAIMARELARYDQVFHYTSKYEDYLRQNTDKKFWLVNTNKLIKTYPGADGLKTGFTNEAQYCLTATAKRNGMRVIAVIMGAPSPKERNKEIAGLMDEAFANYTTKQILGKNIAVASAKVNKGDHGQVPIVTGNSAVLLLKKGESANGLQKKVDISRPLQAPIKAGTVVGYYTISKHNQVISKTPLIVKENIKRASWWQLFKRSAGSILVH</sequence>
<keyword evidence="5 18" id="KW-0121">Carboxypeptidase</keyword>
<evidence type="ECO:0000256" key="16">
    <source>
        <dbReference type="SAM" id="SignalP"/>
    </source>
</evidence>
<keyword evidence="7 16" id="KW-0732">Signal</keyword>
<comment type="similarity">
    <text evidence="3 15">Belongs to the peptidase S11 family.</text>
</comment>
<dbReference type="InterPro" id="IPR018044">
    <property type="entry name" value="Peptidase_S11"/>
</dbReference>
<feature type="chain" id="PRO_5037735527" description="serine-type D-Ala-D-Ala carboxypeptidase" evidence="16">
    <location>
        <begin position="24"/>
        <end position="390"/>
    </location>
</feature>
<evidence type="ECO:0000256" key="4">
    <source>
        <dbReference type="ARBA" id="ARBA00012448"/>
    </source>
</evidence>
<dbReference type="AlphaFoldDB" id="A0A917W098"/>
<dbReference type="InterPro" id="IPR012338">
    <property type="entry name" value="Beta-lactam/transpept-like"/>
</dbReference>
<name>A0A917W098_9BACL</name>
<dbReference type="GO" id="GO:0008360">
    <property type="term" value="P:regulation of cell shape"/>
    <property type="evidence" value="ECO:0007669"/>
    <property type="project" value="UniProtKB-KW"/>
</dbReference>
<dbReference type="InterPro" id="IPR001967">
    <property type="entry name" value="Peptidase_S11_N"/>
</dbReference>
<evidence type="ECO:0000256" key="7">
    <source>
        <dbReference type="ARBA" id="ARBA00022729"/>
    </source>
</evidence>
<feature type="signal peptide" evidence="16">
    <location>
        <begin position="1"/>
        <end position="23"/>
    </location>
</feature>
<protein>
    <recommendedName>
        <fullName evidence="4">serine-type D-Ala-D-Ala carboxypeptidase</fullName>
        <ecNumber evidence="4">3.4.16.4</ecNumber>
    </recommendedName>
</protein>
<keyword evidence="11" id="KW-0961">Cell wall biogenesis/degradation</keyword>
<evidence type="ECO:0000256" key="15">
    <source>
        <dbReference type="RuleBase" id="RU004016"/>
    </source>
</evidence>
<dbReference type="InterPro" id="IPR015956">
    <property type="entry name" value="Peniciliin-bd_prot_C_sf"/>
</dbReference>
<dbReference type="EC" id="3.4.16.4" evidence="4"/>
<comment type="pathway">
    <text evidence="2">Cell wall biogenesis; peptidoglycan biosynthesis.</text>
</comment>
<accession>A0A917W098</accession>
<evidence type="ECO:0000256" key="2">
    <source>
        <dbReference type="ARBA" id="ARBA00004752"/>
    </source>
</evidence>
<feature type="active site" evidence="13">
    <location>
        <position position="126"/>
    </location>
</feature>
<comment type="catalytic activity">
    <reaction evidence="12">
        <text>Preferential cleavage: (Ac)2-L-Lys-D-Ala-|-D-Ala. Also transpeptidation of peptidyl-alanyl moieties that are N-acyl substituents of D-alanine.</text>
        <dbReference type="EC" id="3.4.16.4"/>
    </reaction>
</comment>
<dbReference type="PRINTS" id="PR00725">
    <property type="entry name" value="DADACBPTASE1"/>
</dbReference>
<comment type="caution">
    <text evidence="18">The sequence shown here is derived from an EMBL/GenBank/DDBJ whole genome shotgun (WGS) entry which is preliminary data.</text>
</comment>
<evidence type="ECO:0000256" key="11">
    <source>
        <dbReference type="ARBA" id="ARBA00023316"/>
    </source>
</evidence>
<dbReference type="GO" id="GO:0009002">
    <property type="term" value="F:serine-type D-Ala-D-Ala carboxypeptidase activity"/>
    <property type="evidence" value="ECO:0007669"/>
    <property type="project" value="UniProtKB-EC"/>
</dbReference>
<feature type="active site" description="Proton acceptor" evidence="13">
    <location>
        <position position="69"/>
    </location>
</feature>
<gene>
    <name evidence="18" type="primary">dacF</name>
    <name evidence="18" type="ORF">GCM10007968_08490</name>
</gene>
<dbReference type="Proteomes" id="UP000654670">
    <property type="component" value="Unassembled WGS sequence"/>
</dbReference>
<feature type="binding site" evidence="14">
    <location>
        <position position="232"/>
    </location>
    <ligand>
        <name>substrate</name>
    </ligand>
</feature>
<dbReference type="PANTHER" id="PTHR21581:SF6">
    <property type="entry name" value="TRAFFICKING PROTEIN PARTICLE COMPLEX SUBUNIT 12"/>
    <property type="match status" value="1"/>
</dbReference>
<dbReference type="RefSeq" id="WP_188801851.1">
    <property type="nucleotide sequence ID" value="NZ_BMOK01000003.1"/>
</dbReference>
<keyword evidence="6" id="KW-0645">Protease</keyword>
<keyword evidence="9" id="KW-0133">Cell shape</keyword>
<evidence type="ECO:0000256" key="6">
    <source>
        <dbReference type="ARBA" id="ARBA00022670"/>
    </source>
</evidence>
<dbReference type="Gene3D" id="3.40.710.10">
    <property type="entry name" value="DD-peptidase/beta-lactamase superfamily"/>
    <property type="match status" value="1"/>
</dbReference>
<evidence type="ECO:0000256" key="13">
    <source>
        <dbReference type="PIRSR" id="PIRSR618044-1"/>
    </source>
</evidence>
<dbReference type="SUPFAM" id="SSF56601">
    <property type="entry name" value="beta-lactamase/transpeptidase-like"/>
    <property type="match status" value="1"/>
</dbReference>
<comment type="function">
    <text evidence="1">Removes C-terminal D-alanyl residues from sugar-peptide cell wall precursors.</text>
</comment>
<feature type="active site" description="Acyl-ester intermediate" evidence="13">
    <location>
        <position position="66"/>
    </location>
</feature>
<evidence type="ECO:0000256" key="5">
    <source>
        <dbReference type="ARBA" id="ARBA00022645"/>
    </source>
</evidence>
<dbReference type="Pfam" id="PF00768">
    <property type="entry name" value="Peptidase_S11"/>
    <property type="match status" value="1"/>
</dbReference>
<dbReference type="GO" id="GO:0071555">
    <property type="term" value="P:cell wall organization"/>
    <property type="evidence" value="ECO:0007669"/>
    <property type="project" value="UniProtKB-KW"/>
</dbReference>
<evidence type="ECO:0000256" key="10">
    <source>
        <dbReference type="ARBA" id="ARBA00022984"/>
    </source>
</evidence>
<dbReference type="Pfam" id="PF07943">
    <property type="entry name" value="PBP5_C"/>
    <property type="match status" value="1"/>
</dbReference>
<dbReference type="GO" id="GO:0006508">
    <property type="term" value="P:proteolysis"/>
    <property type="evidence" value="ECO:0007669"/>
    <property type="project" value="UniProtKB-KW"/>
</dbReference>
<evidence type="ECO:0000256" key="3">
    <source>
        <dbReference type="ARBA" id="ARBA00007164"/>
    </source>
</evidence>
<evidence type="ECO:0000256" key="14">
    <source>
        <dbReference type="PIRSR" id="PIRSR618044-2"/>
    </source>
</evidence>
<evidence type="ECO:0000256" key="8">
    <source>
        <dbReference type="ARBA" id="ARBA00022801"/>
    </source>
</evidence>
<keyword evidence="8" id="KW-0378">Hydrolase</keyword>
<evidence type="ECO:0000256" key="12">
    <source>
        <dbReference type="ARBA" id="ARBA00034000"/>
    </source>
</evidence>
<evidence type="ECO:0000313" key="19">
    <source>
        <dbReference type="Proteomes" id="UP000654670"/>
    </source>
</evidence>
<evidence type="ECO:0000256" key="9">
    <source>
        <dbReference type="ARBA" id="ARBA00022960"/>
    </source>
</evidence>
<proteinExistence type="inferred from homology"/>
<reference evidence="18" key="1">
    <citation type="journal article" date="2014" name="Int. J. Syst. Evol. Microbiol.">
        <title>Complete genome sequence of Corynebacterium casei LMG S-19264T (=DSM 44701T), isolated from a smear-ripened cheese.</title>
        <authorList>
            <consortium name="US DOE Joint Genome Institute (JGI-PGF)"/>
            <person name="Walter F."/>
            <person name="Albersmeier A."/>
            <person name="Kalinowski J."/>
            <person name="Ruckert C."/>
        </authorList>
    </citation>
    <scope>NUCLEOTIDE SEQUENCE</scope>
    <source>
        <strain evidence="18">JCM 15325</strain>
    </source>
</reference>
<dbReference type="EMBL" id="BMOK01000003">
    <property type="protein sequence ID" value="GGL46712.1"/>
    <property type="molecule type" value="Genomic_DNA"/>
</dbReference>
<keyword evidence="10" id="KW-0573">Peptidoglycan synthesis</keyword>
<dbReference type="Gene3D" id="2.60.410.10">
    <property type="entry name" value="D-Ala-D-Ala carboxypeptidase, C-terminal domain"/>
    <property type="match status" value="1"/>
</dbReference>
<dbReference type="PANTHER" id="PTHR21581">
    <property type="entry name" value="D-ALANYL-D-ALANINE CARBOXYPEPTIDASE"/>
    <property type="match status" value="1"/>
</dbReference>
<dbReference type="SUPFAM" id="SSF69189">
    <property type="entry name" value="Penicillin-binding protein associated domain"/>
    <property type="match status" value="1"/>
</dbReference>
<dbReference type="SMART" id="SM00936">
    <property type="entry name" value="PBP5_C"/>
    <property type="match status" value="1"/>
</dbReference>
<dbReference type="InterPro" id="IPR037167">
    <property type="entry name" value="Peptidase_S11_C_sf"/>
</dbReference>